<dbReference type="GO" id="GO:0006508">
    <property type="term" value="P:proteolysis"/>
    <property type="evidence" value="ECO:0007669"/>
    <property type="project" value="InterPro"/>
</dbReference>
<name>A0A663EUV7_AQUCH</name>
<evidence type="ECO:0000259" key="9">
    <source>
        <dbReference type="Pfam" id="PF00326"/>
    </source>
</evidence>
<dbReference type="Pfam" id="PF19283">
    <property type="entry name" value="APEH_N"/>
    <property type="match status" value="1"/>
</dbReference>
<comment type="catalytic activity">
    <reaction evidence="1">
        <text>Cleavage of an N-acetyl or N-formyl amino acid from the N-terminus of a polypeptide.</text>
        <dbReference type="EC" id="3.4.19.1"/>
    </reaction>
</comment>
<evidence type="ECO:0000256" key="5">
    <source>
        <dbReference type="ARBA" id="ARBA00012917"/>
    </source>
</evidence>
<protein>
    <recommendedName>
        <fullName evidence="5">acylaminoacyl-peptidase</fullName>
        <ecNumber evidence="5">3.4.19.1</ecNumber>
    </recommendedName>
</protein>
<dbReference type="PANTHER" id="PTHR42776:SF4">
    <property type="entry name" value="ACYLAMINO-ACID-RELEASING ENZYME"/>
    <property type="match status" value="1"/>
</dbReference>
<gene>
    <name evidence="11" type="primary">APEH</name>
</gene>
<dbReference type="InterPro" id="IPR045550">
    <property type="entry name" value="AARE_N"/>
</dbReference>
<dbReference type="FunFam" id="3.40.50.1820:FF:000043">
    <property type="entry name" value="acylamino-acid-releasing enzyme"/>
    <property type="match status" value="1"/>
</dbReference>
<feature type="region of interest" description="Disordered" evidence="8">
    <location>
        <begin position="153"/>
        <end position="220"/>
    </location>
</feature>
<feature type="domain" description="Peptidase S9 prolyl oligopeptidase catalytic" evidence="9">
    <location>
        <begin position="724"/>
        <end position="933"/>
    </location>
</feature>
<evidence type="ECO:0000256" key="7">
    <source>
        <dbReference type="ARBA" id="ARBA00022801"/>
    </source>
</evidence>
<dbReference type="Gene3D" id="3.40.50.1820">
    <property type="entry name" value="alpha/beta hydrolase"/>
    <property type="match status" value="1"/>
</dbReference>
<sequence>MRRAAAEGERRPAAPGTAGNAGQLESWRRLAHALAACPLPSGGRRRPSAAEQGPMASGTERGAEAAGGPAACYRELSQFPAITRAALGAAAGGQTFLLYTGELRARPPRRFRPTGPARAVADGPLPQSAAAPTCPVAGSCASATTTACGARAAATSPSVGQRSAPRSTTSTAGTGRGVGQRGRCRGVAGAGGVPPTAASLPPARRLLSQDSPTGQRRAVLSRCPRRGHELLEVPRAALSRQPRGSPGRPECRRRAPRPWCAGADPCRPPPPGVGQRRAQPQCGPHGAGEARGGLHGGALRLSGLVPLGDAAALRGREVPAQTTAPLPLGCAGSSQAGGGGRGRGGRAVRVPRGLGRGAERPQRARPLRPGPGGQQRLGAGGRPGARLPRPGQDGVLGGGGAPRGPARGCGTSPTVAQALWSPDDRGVVFVGWWHEPFRLGLSACSNRRWVPSGTRRRARMPAPRRRGSARSQGSGLTHASSPGRGFSTWTWPVGAASCCQPSVAPPAPHGSAPTAGACSTWRGAWGGPHRQCLRLRVLTWQTRQTATVLDVVQEPTEAFTGLYGEALPPRCWAADSRRAVLGTPQRSRTDLLLVDTEAATVTNLTAGSPEGCWELLTLQWDLLVATCSAPHRPPSLVVAVLPPAGRELPLRWVPVEDAPTVPGVTWKTLTVHPLCSGQSPAAHGAQAFEALLLSPTDGTAPHPLVVCPHGGPHAVFDARWRPSMAALCRLGFAVLLVNYRGSLGFGQAGISSLLSHVGERDVADTQLAVEQALSSEPLDPHRLALLAGSHGAFIALHLLSREPERYQACALRSPVSNLPALLGTSDIPDWRYTSLGLPYSFERVPRAEELATMLLRSPIAQAARVRTPVLLCVGARDRRVSPTQALELYRVLRARGVPVRLLWYPEGGHALAGVETEADVFGNCARWLLRHLGRPRRDGTGRHSP</sequence>
<keyword evidence="12" id="KW-1185">Reference proteome</keyword>
<evidence type="ECO:0000313" key="12">
    <source>
        <dbReference type="Proteomes" id="UP000472275"/>
    </source>
</evidence>
<reference evidence="11" key="2">
    <citation type="submission" date="2025-09" db="UniProtKB">
        <authorList>
            <consortium name="Ensembl"/>
        </authorList>
    </citation>
    <scope>IDENTIFICATION</scope>
</reference>
<evidence type="ECO:0000256" key="2">
    <source>
        <dbReference type="ARBA" id="ARBA00004496"/>
    </source>
</evidence>
<dbReference type="InterPro" id="IPR029058">
    <property type="entry name" value="AB_hydrolase_fold"/>
</dbReference>
<dbReference type="Proteomes" id="UP000472275">
    <property type="component" value="Chromosome 20"/>
</dbReference>
<feature type="compositionally biased region" description="Basic residues" evidence="8">
    <location>
        <begin position="454"/>
        <end position="468"/>
    </location>
</feature>
<feature type="region of interest" description="Disordered" evidence="8">
    <location>
        <begin position="1"/>
        <end position="25"/>
    </location>
</feature>
<evidence type="ECO:0000259" key="10">
    <source>
        <dbReference type="Pfam" id="PF19283"/>
    </source>
</evidence>
<reference evidence="11" key="1">
    <citation type="submission" date="2025-08" db="UniProtKB">
        <authorList>
            <consortium name="Ensembl"/>
        </authorList>
    </citation>
    <scope>IDENTIFICATION</scope>
</reference>
<feature type="region of interest" description="Disordered" evidence="8">
    <location>
        <begin position="322"/>
        <end position="414"/>
    </location>
</feature>
<evidence type="ECO:0000256" key="4">
    <source>
        <dbReference type="ARBA" id="ARBA00011881"/>
    </source>
</evidence>
<dbReference type="GO" id="GO:0004252">
    <property type="term" value="F:serine-type endopeptidase activity"/>
    <property type="evidence" value="ECO:0007669"/>
    <property type="project" value="TreeGrafter"/>
</dbReference>
<keyword evidence="6" id="KW-0963">Cytoplasm</keyword>
<dbReference type="AlphaFoldDB" id="A0A663EUV7"/>
<dbReference type="SUPFAM" id="SSF53474">
    <property type="entry name" value="alpha/beta-Hydrolases"/>
    <property type="match status" value="1"/>
</dbReference>
<evidence type="ECO:0000256" key="8">
    <source>
        <dbReference type="SAM" id="MobiDB-lite"/>
    </source>
</evidence>
<proteinExistence type="inferred from homology"/>
<organism evidence="11 12">
    <name type="scientific">Aquila chrysaetos chrysaetos</name>
    <dbReference type="NCBI Taxonomy" id="223781"/>
    <lineage>
        <taxon>Eukaryota</taxon>
        <taxon>Metazoa</taxon>
        <taxon>Chordata</taxon>
        <taxon>Craniata</taxon>
        <taxon>Vertebrata</taxon>
        <taxon>Euteleostomi</taxon>
        <taxon>Archelosauria</taxon>
        <taxon>Archosauria</taxon>
        <taxon>Dinosauria</taxon>
        <taxon>Saurischia</taxon>
        <taxon>Theropoda</taxon>
        <taxon>Coelurosauria</taxon>
        <taxon>Aves</taxon>
        <taxon>Neognathae</taxon>
        <taxon>Neoaves</taxon>
        <taxon>Telluraves</taxon>
        <taxon>Accipitrimorphae</taxon>
        <taxon>Accipitriformes</taxon>
        <taxon>Accipitridae</taxon>
        <taxon>Accipitrinae</taxon>
        <taxon>Aquila</taxon>
    </lineage>
</organism>
<dbReference type="GeneTree" id="ENSGT00940000166103"/>
<feature type="region of interest" description="Disordered" evidence="8">
    <location>
        <begin position="238"/>
        <end position="263"/>
    </location>
</feature>
<evidence type="ECO:0000256" key="1">
    <source>
        <dbReference type="ARBA" id="ARBA00000721"/>
    </source>
</evidence>
<dbReference type="InterPro" id="IPR001375">
    <property type="entry name" value="Peptidase_S9_cat"/>
</dbReference>
<dbReference type="Ensembl" id="ENSACCT00020016247.1">
    <property type="protein sequence ID" value="ENSACCP00020015576.1"/>
    <property type="gene ID" value="ENSACCG00020010691.1"/>
</dbReference>
<feature type="compositionally biased region" description="Gly residues" evidence="8">
    <location>
        <begin position="370"/>
        <end position="383"/>
    </location>
</feature>
<keyword evidence="7" id="KW-0378">Hydrolase</keyword>
<evidence type="ECO:0000256" key="6">
    <source>
        <dbReference type="ARBA" id="ARBA00022490"/>
    </source>
</evidence>
<feature type="domain" description="Acylamino-acid-releasing enzyme N-terminal" evidence="10">
    <location>
        <begin position="542"/>
        <end position="642"/>
    </location>
</feature>
<feature type="compositionally biased region" description="Low complexity" evidence="8">
    <location>
        <begin position="153"/>
        <end position="173"/>
    </location>
</feature>
<dbReference type="PANTHER" id="PTHR42776">
    <property type="entry name" value="SERINE PEPTIDASE S9 FAMILY MEMBER"/>
    <property type="match status" value="1"/>
</dbReference>
<comment type="similarity">
    <text evidence="3">Belongs to the peptidase S9C family.</text>
</comment>
<dbReference type="InParanoid" id="A0A663EUV7"/>
<comment type="subunit">
    <text evidence="4">Homotetramer.</text>
</comment>
<feature type="region of interest" description="Disordered" evidence="8">
    <location>
        <begin position="107"/>
        <end position="126"/>
    </location>
</feature>
<feature type="region of interest" description="Disordered" evidence="8">
    <location>
        <begin position="38"/>
        <end position="65"/>
    </location>
</feature>
<feature type="region of interest" description="Disordered" evidence="8">
    <location>
        <begin position="271"/>
        <end position="290"/>
    </location>
</feature>
<evidence type="ECO:0000256" key="3">
    <source>
        <dbReference type="ARBA" id="ARBA00010040"/>
    </source>
</evidence>
<feature type="compositionally biased region" description="Low complexity" evidence="8">
    <location>
        <begin position="56"/>
        <end position="65"/>
    </location>
</feature>
<dbReference type="EC" id="3.4.19.1" evidence="5"/>
<comment type="subcellular location">
    <subcellularLocation>
        <location evidence="2">Cytoplasm</location>
    </subcellularLocation>
</comment>
<feature type="region of interest" description="Disordered" evidence="8">
    <location>
        <begin position="452"/>
        <end position="483"/>
    </location>
</feature>
<feature type="compositionally biased region" description="Basic and acidic residues" evidence="8">
    <location>
        <begin position="1"/>
        <end position="12"/>
    </location>
</feature>
<dbReference type="Pfam" id="PF00326">
    <property type="entry name" value="Peptidase_S9"/>
    <property type="match status" value="1"/>
</dbReference>
<evidence type="ECO:0000313" key="11">
    <source>
        <dbReference type="Ensembl" id="ENSACCP00020015576.1"/>
    </source>
</evidence>
<accession>A0A663EUV7</accession>